<dbReference type="EC" id="2.7.1.39" evidence="8 9"/>
<evidence type="ECO:0000259" key="10">
    <source>
        <dbReference type="Pfam" id="PF01636"/>
    </source>
</evidence>
<name>A0A2A2ARJ5_9BURK</name>
<dbReference type="EMBL" id="NSJD01000007">
    <property type="protein sequence ID" value="PAT40348.1"/>
    <property type="molecule type" value="Genomic_DNA"/>
</dbReference>
<comment type="similarity">
    <text evidence="7 8">Belongs to the pseudomonas-type ThrB family.</text>
</comment>
<dbReference type="PANTHER" id="PTHR21064:SF6">
    <property type="entry name" value="AMINOGLYCOSIDE PHOSPHOTRANSFERASE DOMAIN-CONTAINING PROTEIN"/>
    <property type="match status" value="1"/>
</dbReference>
<keyword evidence="4 8" id="KW-0547">Nucleotide-binding</keyword>
<dbReference type="InterPro" id="IPR050249">
    <property type="entry name" value="Pseudomonas-type_ThrB"/>
</dbReference>
<dbReference type="CDD" id="cd05153">
    <property type="entry name" value="HomoserineK_II"/>
    <property type="match status" value="1"/>
</dbReference>
<reference evidence="11 12" key="1">
    <citation type="submission" date="2017-08" db="EMBL/GenBank/DDBJ databases">
        <title>WGS of Clinical strains of the CDC Group NO-1 linked to zoonotic infections in humans.</title>
        <authorList>
            <person name="Bernier A.-M."/>
            <person name="Bernard K."/>
        </authorList>
    </citation>
    <scope>NUCLEOTIDE SEQUENCE [LARGE SCALE GENOMIC DNA]</scope>
    <source>
        <strain evidence="11 12">NML79-0751</strain>
    </source>
</reference>
<comment type="pathway">
    <text evidence="8">Amino-acid biosynthesis; L-threonine biosynthesis; L-threonine from L-aspartate: step 4/5.</text>
</comment>
<evidence type="ECO:0000256" key="9">
    <source>
        <dbReference type="NCBIfam" id="TIGR00938"/>
    </source>
</evidence>
<dbReference type="GO" id="GO:0004413">
    <property type="term" value="F:homoserine kinase activity"/>
    <property type="evidence" value="ECO:0007669"/>
    <property type="project" value="UniProtKB-UniRule"/>
</dbReference>
<evidence type="ECO:0000256" key="6">
    <source>
        <dbReference type="ARBA" id="ARBA00022840"/>
    </source>
</evidence>
<dbReference type="PANTHER" id="PTHR21064">
    <property type="entry name" value="AMINOGLYCOSIDE PHOSPHOTRANSFERASE DOMAIN-CONTAINING PROTEIN-RELATED"/>
    <property type="match status" value="1"/>
</dbReference>
<evidence type="ECO:0000256" key="8">
    <source>
        <dbReference type="HAMAP-Rule" id="MF_00301"/>
    </source>
</evidence>
<dbReference type="GO" id="GO:0005524">
    <property type="term" value="F:ATP binding"/>
    <property type="evidence" value="ECO:0007669"/>
    <property type="project" value="UniProtKB-KW"/>
</dbReference>
<keyword evidence="3 8" id="KW-0791">Threonine biosynthesis</keyword>
<dbReference type="Gene3D" id="3.90.1200.10">
    <property type="match status" value="1"/>
</dbReference>
<evidence type="ECO:0000256" key="4">
    <source>
        <dbReference type="ARBA" id="ARBA00022741"/>
    </source>
</evidence>
<evidence type="ECO:0000313" key="11">
    <source>
        <dbReference type="EMBL" id="PAT40348.1"/>
    </source>
</evidence>
<accession>A0A2A2ARJ5</accession>
<feature type="domain" description="Aminoglycoside phosphotransferase" evidence="10">
    <location>
        <begin position="27"/>
        <end position="258"/>
    </location>
</feature>
<evidence type="ECO:0000256" key="1">
    <source>
        <dbReference type="ARBA" id="ARBA00022605"/>
    </source>
</evidence>
<evidence type="ECO:0000256" key="5">
    <source>
        <dbReference type="ARBA" id="ARBA00022777"/>
    </source>
</evidence>
<dbReference type="NCBIfam" id="TIGR00938">
    <property type="entry name" value="thrB_alt"/>
    <property type="match status" value="1"/>
</dbReference>
<evidence type="ECO:0000256" key="3">
    <source>
        <dbReference type="ARBA" id="ARBA00022697"/>
    </source>
</evidence>
<dbReference type="InterPro" id="IPR005280">
    <property type="entry name" value="Homoserine_kinase_II"/>
</dbReference>
<dbReference type="InterPro" id="IPR002575">
    <property type="entry name" value="Aminoglycoside_PTrfase"/>
</dbReference>
<sequence length="322" mass="35854">MAVYTEVTPEQAQTLLDQLNLGRLLALRGIEGGIENTNYFVTTQQGEYVLTLFERLTHEQLPFYLRLTQHLAGKGIAVPAPQTDARGELLFTLNGKPAAVVEKLDGQSQLQPQAAHCAQLGQVLARMHLASADFPLQQPNLRGLPWWNATVPHILPHLSSAQAALLQAELAHQNALAQSPQYAQLPRSAVHADLFRDNVLFVGERLSGVFDFYFAGIDTWAFDLGVALNDWCIDRATGAFEPALLQALLQAYQAVRPLQPVEQQLLPDMLRAAALRFWISRLWDFHLPRQASLLKPHDPAHFERILQARIAGANVWANRAFS</sequence>
<comment type="catalytic activity">
    <reaction evidence="8">
        <text>L-homoserine + ATP = O-phospho-L-homoserine + ADP + H(+)</text>
        <dbReference type="Rhea" id="RHEA:13985"/>
        <dbReference type="ChEBI" id="CHEBI:15378"/>
        <dbReference type="ChEBI" id="CHEBI:30616"/>
        <dbReference type="ChEBI" id="CHEBI:57476"/>
        <dbReference type="ChEBI" id="CHEBI:57590"/>
        <dbReference type="ChEBI" id="CHEBI:456216"/>
        <dbReference type="EC" id="2.7.1.39"/>
    </reaction>
</comment>
<dbReference type="HAMAP" id="MF_00301">
    <property type="entry name" value="Homoser_kinase_2"/>
    <property type="match status" value="1"/>
</dbReference>
<proteinExistence type="inferred from homology"/>
<dbReference type="RefSeq" id="WP_095556848.1">
    <property type="nucleotide sequence ID" value="NZ_NSJD01000007.1"/>
</dbReference>
<protein>
    <recommendedName>
        <fullName evidence="8 9">Homoserine kinase</fullName>
        <shortName evidence="8">HK</shortName>
        <shortName evidence="8">HSK</shortName>
        <ecNumber evidence="8 9">2.7.1.39</ecNumber>
    </recommendedName>
</protein>
<organism evidence="11 12">
    <name type="scientific">Vandammella animalimorsus</name>
    <dbReference type="NCBI Taxonomy" id="2029117"/>
    <lineage>
        <taxon>Bacteria</taxon>
        <taxon>Pseudomonadati</taxon>
        <taxon>Pseudomonadota</taxon>
        <taxon>Betaproteobacteria</taxon>
        <taxon>Burkholderiales</taxon>
        <taxon>Comamonadaceae</taxon>
        <taxon>Vandammella</taxon>
    </lineage>
</organism>
<comment type="caution">
    <text evidence="11">The sequence shown here is derived from an EMBL/GenBank/DDBJ whole genome shotgun (WGS) entry which is preliminary data.</text>
</comment>
<keyword evidence="5 8" id="KW-0418">Kinase</keyword>
<dbReference type="Gene3D" id="3.30.200.20">
    <property type="entry name" value="Phosphorylase Kinase, domain 1"/>
    <property type="match status" value="1"/>
</dbReference>
<keyword evidence="6 8" id="KW-0067">ATP-binding</keyword>
<dbReference type="SUPFAM" id="SSF56112">
    <property type="entry name" value="Protein kinase-like (PK-like)"/>
    <property type="match status" value="1"/>
</dbReference>
<dbReference type="Proteomes" id="UP000218644">
    <property type="component" value="Unassembled WGS sequence"/>
</dbReference>
<evidence type="ECO:0000256" key="2">
    <source>
        <dbReference type="ARBA" id="ARBA00022679"/>
    </source>
</evidence>
<evidence type="ECO:0000313" key="12">
    <source>
        <dbReference type="Proteomes" id="UP000218644"/>
    </source>
</evidence>
<dbReference type="AlphaFoldDB" id="A0A2A2ARJ5"/>
<dbReference type="Pfam" id="PF01636">
    <property type="entry name" value="APH"/>
    <property type="match status" value="1"/>
</dbReference>
<keyword evidence="2 8" id="KW-0808">Transferase</keyword>
<keyword evidence="1 8" id="KW-0028">Amino-acid biosynthesis</keyword>
<dbReference type="GO" id="GO:0009088">
    <property type="term" value="P:threonine biosynthetic process"/>
    <property type="evidence" value="ECO:0007669"/>
    <property type="project" value="UniProtKB-UniRule"/>
</dbReference>
<gene>
    <name evidence="8" type="primary">thrB</name>
    <name evidence="11" type="ORF">CK623_06475</name>
</gene>
<evidence type="ECO:0000256" key="7">
    <source>
        <dbReference type="ARBA" id="ARBA00038240"/>
    </source>
</evidence>
<dbReference type="UniPathway" id="UPA00050">
    <property type="reaction ID" value="UER00064"/>
</dbReference>
<dbReference type="NCBIfam" id="NF003558">
    <property type="entry name" value="PRK05231.1"/>
    <property type="match status" value="1"/>
</dbReference>
<dbReference type="InterPro" id="IPR011009">
    <property type="entry name" value="Kinase-like_dom_sf"/>
</dbReference>